<reference evidence="2 3" key="1">
    <citation type="submission" date="2022-10" db="EMBL/GenBank/DDBJ databases">
        <title>Roseococcus glaciei nov., sp. nov., isolated from glacier.</title>
        <authorList>
            <person name="Liu Q."/>
            <person name="Xin Y.-H."/>
        </authorList>
    </citation>
    <scope>NUCLEOTIDE SEQUENCE [LARGE SCALE GENOMIC DNA]</scope>
    <source>
        <strain evidence="2 3">MDT2-1-1</strain>
    </source>
</reference>
<evidence type="ECO:0000313" key="3">
    <source>
        <dbReference type="Proteomes" id="UP001526430"/>
    </source>
</evidence>
<accession>A0ABT3NXY7</accession>
<dbReference type="Pfam" id="PF05239">
    <property type="entry name" value="PRC"/>
    <property type="match status" value="1"/>
</dbReference>
<comment type="caution">
    <text evidence="2">The sequence shown here is derived from an EMBL/GenBank/DDBJ whole genome shotgun (WGS) entry which is preliminary data.</text>
</comment>
<protein>
    <submittedName>
        <fullName evidence="2">PRC-barrel domain-containing protein</fullName>
    </submittedName>
</protein>
<proteinExistence type="predicted"/>
<dbReference type="PANTHER" id="PTHR36505:SF1">
    <property type="entry name" value="BLR1072 PROTEIN"/>
    <property type="match status" value="1"/>
</dbReference>
<dbReference type="Proteomes" id="UP001526430">
    <property type="component" value="Unassembled WGS sequence"/>
</dbReference>
<name>A0ABT3NXY7_9PROT</name>
<sequence>MEAKPTTEDMTEGTEGPMIAAAKVAGTLVYGPDGEEIGRVVDVMIRKRSGQVAYAVIEFGGFLGIGTRQYALPWHAMTYDTRLEGYVVPNLTRNRLESAPVHDPMDRRSYADADVFWGGGAIPS</sequence>
<keyword evidence="3" id="KW-1185">Reference proteome</keyword>
<dbReference type="SUPFAM" id="SSF50346">
    <property type="entry name" value="PRC-barrel domain"/>
    <property type="match status" value="1"/>
</dbReference>
<gene>
    <name evidence="2" type="ORF">OF850_15500</name>
</gene>
<evidence type="ECO:0000313" key="2">
    <source>
        <dbReference type="EMBL" id="MCW8087037.1"/>
    </source>
</evidence>
<organism evidence="2 3">
    <name type="scientific">Sabulicella glaciei</name>
    <dbReference type="NCBI Taxonomy" id="2984948"/>
    <lineage>
        <taxon>Bacteria</taxon>
        <taxon>Pseudomonadati</taxon>
        <taxon>Pseudomonadota</taxon>
        <taxon>Alphaproteobacteria</taxon>
        <taxon>Acetobacterales</taxon>
        <taxon>Acetobacteraceae</taxon>
        <taxon>Sabulicella</taxon>
    </lineage>
</organism>
<evidence type="ECO:0000259" key="1">
    <source>
        <dbReference type="Pfam" id="PF05239"/>
    </source>
</evidence>
<dbReference type="Gene3D" id="2.30.30.240">
    <property type="entry name" value="PRC-barrel domain"/>
    <property type="match status" value="1"/>
</dbReference>
<dbReference type="EMBL" id="JAPFQI010000013">
    <property type="protein sequence ID" value="MCW8087037.1"/>
    <property type="molecule type" value="Genomic_DNA"/>
</dbReference>
<feature type="domain" description="PRC-barrel" evidence="1">
    <location>
        <begin position="18"/>
        <end position="88"/>
    </location>
</feature>
<dbReference type="InterPro" id="IPR011033">
    <property type="entry name" value="PRC_barrel-like_sf"/>
</dbReference>
<dbReference type="InterPro" id="IPR027275">
    <property type="entry name" value="PRC-brl_dom"/>
</dbReference>
<dbReference type="PANTHER" id="PTHR36505">
    <property type="entry name" value="BLR1072 PROTEIN"/>
    <property type="match status" value="1"/>
</dbReference>
<dbReference type="RefSeq" id="WP_301591183.1">
    <property type="nucleotide sequence ID" value="NZ_JAPFQI010000013.1"/>
</dbReference>